<keyword evidence="2 6" id="KW-0812">Transmembrane</keyword>
<dbReference type="PANTHER" id="PTHR19282:SF556">
    <property type="entry name" value="TETRASPANIN"/>
    <property type="match status" value="1"/>
</dbReference>
<dbReference type="PANTHER" id="PTHR19282">
    <property type="entry name" value="TETRASPANIN"/>
    <property type="match status" value="1"/>
</dbReference>
<keyword evidence="3 6" id="KW-1133">Transmembrane helix</keyword>
<feature type="transmembrane region" description="Helical" evidence="6">
    <location>
        <begin position="256"/>
        <end position="280"/>
    </location>
</feature>
<evidence type="ECO:0000313" key="7">
    <source>
        <dbReference type="EMBL" id="KAH9371258.1"/>
    </source>
</evidence>
<dbReference type="OrthoDB" id="9836210at2759"/>
<dbReference type="VEuPathDB" id="VectorBase:HLOH_054504"/>
<reference evidence="7 8" key="1">
    <citation type="journal article" date="2020" name="Cell">
        <title>Large-Scale Comparative Analyses of Tick Genomes Elucidate Their Genetic Diversity and Vector Capacities.</title>
        <authorList>
            <consortium name="Tick Genome and Microbiome Consortium (TIGMIC)"/>
            <person name="Jia N."/>
            <person name="Wang J."/>
            <person name="Shi W."/>
            <person name="Du L."/>
            <person name="Sun Y."/>
            <person name="Zhan W."/>
            <person name="Jiang J.F."/>
            <person name="Wang Q."/>
            <person name="Zhang B."/>
            <person name="Ji P."/>
            <person name="Bell-Sakyi L."/>
            <person name="Cui X.M."/>
            <person name="Yuan T.T."/>
            <person name="Jiang B.G."/>
            <person name="Yang W.F."/>
            <person name="Lam T.T."/>
            <person name="Chang Q.C."/>
            <person name="Ding S.J."/>
            <person name="Wang X.J."/>
            <person name="Zhu J.G."/>
            <person name="Ruan X.D."/>
            <person name="Zhao L."/>
            <person name="Wei J.T."/>
            <person name="Ye R.Z."/>
            <person name="Que T.C."/>
            <person name="Du C.H."/>
            <person name="Zhou Y.H."/>
            <person name="Cheng J.X."/>
            <person name="Dai P.F."/>
            <person name="Guo W.B."/>
            <person name="Han X.H."/>
            <person name="Huang E.J."/>
            <person name="Li L.F."/>
            <person name="Wei W."/>
            <person name="Gao Y.C."/>
            <person name="Liu J.Z."/>
            <person name="Shao H.Z."/>
            <person name="Wang X."/>
            <person name="Wang C.C."/>
            <person name="Yang T.C."/>
            <person name="Huo Q.B."/>
            <person name="Li W."/>
            <person name="Chen H.Y."/>
            <person name="Chen S.E."/>
            <person name="Zhou L.G."/>
            <person name="Ni X.B."/>
            <person name="Tian J.H."/>
            <person name="Sheng Y."/>
            <person name="Liu T."/>
            <person name="Pan Y.S."/>
            <person name="Xia L.Y."/>
            <person name="Li J."/>
            <person name="Zhao F."/>
            <person name="Cao W.C."/>
        </authorList>
    </citation>
    <scope>NUCLEOTIDE SEQUENCE [LARGE SCALE GENOMIC DNA]</scope>
    <source>
        <strain evidence="7">HaeL-2018</strain>
    </source>
</reference>
<keyword evidence="4 6" id="KW-0472">Membrane</keyword>
<organism evidence="7 8">
    <name type="scientific">Haemaphysalis longicornis</name>
    <name type="common">Bush tick</name>
    <dbReference type="NCBI Taxonomy" id="44386"/>
    <lineage>
        <taxon>Eukaryota</taxon>
        <taxon>Metazoa</taxon>
        <taxon>Ecdysozoa</taxon>
        <taxon>Arthropoda</taxon>
        <taxon>Chelicerata</taxon>
        <taxon>Arachnida</taxon>
        <taxon>Acari</taxon>
        <taxon>Parasitiformes</taxon>
        <taxon>Ixodida</taxon>
        <taxon>Ixodoidea</taxon>
        <taxon>Ixodidae</taxon>
        <taxon>Haemaphysalinae</taxon>
        <taxon>Haemaphysalis</taxon>
    </lineage>
</organism>
<dbReference type="OMA" id="DENAWEY"/>
<protein>
    <recommendedName>
        <fullName evidence="9">Tetraspanin</fullName>
    </recommendedName>
</protein>
<dbReference type="Pfam" id="PF00335">
    <property type="entry name" value="Tetraspanin"/>
    <property type="match status" value="1"/>
</dbReference>
<dbReference type="EMBL" id="JABSTR010000005">
    <property type="protein sequence ID" value="KAH9371258.1"/>
    <property type="molecule type" value="Genomic_DNA"/>
</dbReference>
<name>A0A9J6G747_HAELO</name>
<dbReference type="Proteomes" id="UP000821853">
    <property type="component" value="Chromosome 3"/>
</dbReference>
<dbReference type="SUPFAM" id="SSF48652">
    <property type="entry name" value="Tetraspanin"/>
    <property type="match status" value="1"/>
</dbReference>
<feature type="transmembrane region" description="Helical" evidence="6">
    <location>
        <begin position="50"/>
        <end position="70"/>
    </location>
</feature>
<feature type="region of interest" description="Disordered" evidence="5">
    <location>
        <begin position="331"/>
        <end position="364"/>
    </location>
</feature>
<evidence type="ECO:0000256" key="4">
    <source>
        <dbReference type="ARBA" id="ARBA00023136"/>
    </source>
</evidence>
<accession>A0A9J6G747</accession>
<gene>
    <name evidence="7" type="ORF">HPB48_010003</name>
</gene>
<dbReference type="Gene3D" id="1.10.1450.10">
    <property type="entry name" value="Tetraspanin"/>
    <property type="match status" value="1"/>
</dbReference>
<keyword evidence="8" id="KW-1185">Reference proteome</keyword>
<dbReference type="InterPro" id="IPR018499">
    <property type="entry name" value="Tetraspanin/Peripherin"/>
</dbReference>
<evidence type="ECO:0000256" key="2">
    <source>
        <dbReference type="ARBA" id="ARBA00022692"/>
    </source>
</evidence>
<comment type="subcellular location">
    <subcellularLocation>
        <location evidence="1">Membrane</location>
        <topology evidence="1">Multi-pass membrane protein</topology>
    </subcellularLocation>
</comment>
<dbReference type="AlphaFoldDB" id="A0A9J6G747"/>
<proteinExistence type="predicted"/>
<comment type="caution">
    <text evidence="7">The sequence shown here is derived from an EMBL/GenBank/DDBJ whole genome shotgun (WGS) entry which is preliminary data.</text>
</comment>
<dbReference type="InterPro" id="IPR008952">
    <property type="entry name" value="Tetraspanin_EC2_sf"/>
</dbReference>
<feature type="region of interest" description="Disordered" evidence="5">
    <location>
        <begin position="1"/>
        <end position="25"/>
    </location>
</feature>
<sequence length="364" mass="39477">MAKSVGKQVGSPAETPAASTLSSEDTEAQVSDWALSTTTNVAPSGRIRGVLVGINLVIVLLSLTVLWSAMYSSLTRPSQPTTFFGSLVSNSFLFTLVMYFDVFLLILSSVFIVVSHAACATAIAGALLPRPARNSLKESSYKEFIAAYRHSDDFQQVVDSLQKSMHCCGFSQDSFRDWNLNEYFRCDVDNPSNQRCAVPSSCCRYRSPNASELAEEVTVPRFCGHGVLLMSDENAWEYVNTRSCADALLSVVTDNVVALVGFGMLLNMFLLFMIVTTVVLQDQIKEVRAIYDAYYKALSQGQAGMEESGIRLPEKAAAAAPPDAKGACLFNWGETDKPEAGPSKGAVDAAKTRSKRSKPILPSP</sequence>
<evidence type="ECO:0000313" key="8">
    <source>
        <dbReference type="Proteomes" id="UP000821853"/>
    </source>
</evidence>
<dbReference type="GO" id="GO:0016020">
    <property type="term" value="C:membrane"/>
    <property type="evidence" value="ECO:0007669"/>
    <property type="project" value="UniProtKB-SubCell"/>
</dbReference>
<evidence type="ECO:0000256" key="6">
    <source>
        <dbReference type="SAM" id="Phobius"/>
    </source>
</evidence>
<evidence type="ECO:0008006" key="9">
    <source>
        <dbReference type="Google" id="ProtNLM"/>
    </source>
</evidence>
<evidence type="ECO:0000256" key="1">
    <source>
        <dbReference type="ARBA" id="ARBA00004141"/>
    </source>
</evidence>
<evidence type="ECO:0000256" key="3">
    <source>
        <dbReference type="ARBA" id="ARBA00022989"/>
    </source>
</evidence>
<evidence type="ECO:0000256" key="5">
    <source>
        <dbReference type="SAM" id="MobiDB-lite"/>
    </source>
</evidence>